<evidence type="ECO:0000313" key="2">
    <source>
        <dbReference type="Proteomes" id="UP000785679"/>
    </source>
</evidence>
<protein>
    <submittedName>
        <fullName evidence="1">Uncharacterized protein</fullName>
    </submittedName>
</protein>
<evidence type="ECO:0000313" key="1">
    <source>
        <dbReference type="EMBL" id="TNV71311.1"/>
    </source>
</evidence>
<dbReference type="EMBL" id="RRYP01030000">
    <property type="protein sequence ID" value="TNV71311.1"/>
    <property type="molecule type" value="Genomic_DNA"/>
</dbReference>
<comment type="caution">
    <text evidence="1">The sequence shown here is derived from an EMBL/GenBank/DDBJ whole genome shotgun (WGS) entry which is preliminary data.</text>
</comment>
<accession>A0A8J8NAE6</accession>
<dbReference type="AlphaFoldDB" id="A0A8J8NAE6"/>
<keyword evidence="2" id="KW-1185">Reference proteome</keyword>
<proteinExistence type="predicted"/>
<reference evidence="1" key="1">
    <citation type="submission" date="2019-06" db="EMBL/GenBank/DDBJ databases">
        <authorList>
            <person name="Zheng W."/>
        </authorList>
    </citation>
    <scope>NUCLEOTIDE SEQUENCE</scope>
    <source>
        <strain evidence="1">QDHG01</strain>
    </source>
</reference>
<dbReference type="Proteomes" id="UP000785679">
    <property type="component" value="Unassembled WGS sequence"/>
</dbReference>
<sequence length="146" mass="17240">MSLKRMLCFRYSLRSEVADILTSGKVRWNSLARQIIDKCAYDLRVASLIRQSICCLRRRRRLRLYRGGYYEAGFLYYFRRYEMVDALTPVSFEMAVYDNRGGPLCCGLSLPQRRSDRYERSNLSLQRGLVSWSIGVQREFLEVLII</sequence>
<name>A0A8J8NAE6_HALGN</name>
<organism evidence="1 2">
    <name type="scientific">Halteria grandinella</name>
    <dbReference type="NCBI Taxonomy" id="5974"/>
    <lineage>
        <taxon>Eukaryota</taxon>
        <taxon>Sar</taxon>
        <taxon>Alveolata</taxon>
        <taxon>Ciliophora</taxon>
        <taxon>Intramacronucleata</taxon>
        <taxon>Spirotrichea</taxon>
        <taxon>Stichotrichia</taxon>
        <taxon>Sporadotrichida</taxon>
        <taxon>Halteriidae</taxon>
        <taxon>Halteria</taxon>
    </lineage>
</organism>
<gene>
    <name evidence="1" type="ORF">FGO68_gene8453</name>
</gene>